<evidence type="ECO:0000313" key="2">
    <source>
        <dbReference type="Proteomes" id="UP000831701"/>
    </source>
</evidence>
<protein>
    <submittedName>
        <fullName evidence="1">Uncharacterized protein</fullName>
    </submittedName>
</protein>
<dbReference type="EMBL" id="CM041539">
    <property type="protein sequence ID" value="KAI3367214.1"/>
    <property type="molecule type" value="Genomic_DNA"/>
</dbReference>
<gene>
    <name evidence="1" type="ORF">L3Q82_008268</name>
</gene>
<sequence length="498" mass="57541">MAKSAAVERVSSTKFLGVHISDDLSWTTNTASLAKKAQQRLYFLRKLKRASAPPPIMTTFYRGTIESILTTCITVWGGSYTVHNRKALQRIVRTAERIIGVPLPSLQDLYTTRLTRKAITIVNDASHPAHSLFSLLPSGKRKPPTSTQLQRNIRDTASGSDVRRTNQRAPRTPPYLGNGEHHSNGIRESTTSRHPRKDSHRVPSGELQMARAIHEKQLMLQEKLRRAEEKIRQKIQRDSTDAAERYDHESEEERHSGKQAERGKALTKTRLSEQQRREPVRSREMTMQGKRQEDVKQLRKSQDVRSEDRVRNTNEGERATWKRREIVQSPQPQRNRTKGTPLPLVADKGRTREKKYRERMCKEMNNSEEEQDMPQMSQQKTSHRRPEQAEFELTESPAASLQLLPCKLCNRKFVSERLEKHVQICKKVNQSHRPVFNSYVNRTKGSAIEEFWKTHSRAKTPEVGPPYRFYSQWFMLKASRVRCFMLNPANISVCGETS</sequence>
<dbReference type="Proteomes" id="UP000831701">
    <property type="component" value="Chromosome 9"/>
</dbReference>
<keyword evidence="2" id="KW-1185">Reference proteome</keyword>
<reference evidence="1" key="1">
    <citation type="submission" date="2022-04" db="EMBL/GenBank/DDBJ databases">
        <title>Jade perch genome.</title>
        <authorList>
            <person name="Chao B."/>
        </authorList>
    </citation>
    <scope>NUCLEOTIDE SEQUENCE</scope>
    <source>
        <strain evidence="1">CB-2022</strain>
    </source>
</reference>
<proteinExistence type="predicted"/>
<evidence type="ECO:0000313" key="1">
    <source>
        <dbReference type="EMBL" id="KAI3367214.1"/>
    </source>
</evidence>
<organism evidence="1 2">
    <name type="scientific">Scortum barcoo</name>
    <name type="common">barcoo grunter</name>
    <dbReference type="NCBI Taxonomy" id="214431"/>
    <lineage>
        <taxon>Eukaryota</taxon>
        <taxon>Metazoa</taxon>
        <taxon>Chordata</taxon>
        <taxon>Craniata</taxon>
        <taxon>Vertebrata</taxon>
        <taxon>Euteleostomi</taxon>
        <taxon>Actinopterygii</taxon>
        <taxon>Neopterygii</taxon>
        <taxon>Teleostei</taxon>
        <taxon>Neoteleostei</taxon>
        <taxon>Acanthomorphata</taxon>
        <taxon>Eupercaria</taxon>
        <taxon>Centrarchiformes</taxon>
        <taxon>Terapontoidei</taxon>
        <taxon>Terapontidae</taxon>
        <taxon>Scortum</taxon>
    </lineage>
</organism>
<accession>A0ACB8WHG6</accession>
<comment type="caution">
    <text evidence="1">The sequence shown here is derived from an EMBL/GenBank/DDBJ whole genome shotgun (WGS) entry which is preliminary data.</text>
</comment>
<name>A0ACB8WHG6_9TELE</name>